<dbReference type="PANTHER" id="PTHR43559:SF3">
    <property type="entry name" value="HYDROLASE YCAC-RELATED"/>
    <property type="match status" value="1"/>
</dbReference>
<keyword evidence="2" id="KW-0378">Hydrolase</keyword>
<dbReference type="Gene3D" id="3.40.50.850">
    <property type="entry name" value="Isochorismatase-like"/>
    <property type="match status" value="1"/>
</dbReference>
<dbReference type="EMBL" id="LR586016">
    <property type="protein sequence ID" value="VIP03563.1"/>
    <property type="molecule type" value="Genomic_DNA"/>
</dbReference>
<sequence>MPWSPIRDAMVHSTLVLLDYHDRHRELNWLDCSFQQLCANALQLLEAAEHLHMPVVVSLAQTPLQEAEWCGELRGRYPKISPILRNQWNPWRTPAFQRAIRRTQRRHLILAGMPVETILQAVAISAVQDGYSVTAVLDASGTESWQEWYEAIAWMEALGVSCLTTAEFLGKIQSSGYLPIAPTNWERYIPQWYACWGAAAQCDWS</sequence>
<dbReference type="Proteomes" id="UP000464378">
    <property type="component" value="Chromosome"/>
</dbReference>
<dbReference type="AlphaFoldDB" id="A0A6C2YR32"/>
<name>A0A6C2YR32_9BACT</name>
<evidence type="ECO:0000313" key="2">
    <source>
        <dbReference type="EMBL" id="VIP03563.1"/>
    </source>
</evidence>
<dbReference type="InterPro" id="IPR000868">
    <property type="entry name" value="Isochorismatase-like_dom"/>
</dbReference>
<keyword evidence="3" id="KW-1185">Reference proteome</keyword>
<evidence type="ECO:0000313" key="3">
    <source>
        <dbReference type="Proteomes" id="UP000464378"/>
    </source>
</evidence>
<proteinExistence type="predicted"/>
<organism evidence="2">
    <name type="scientific">Tuwongella immobilis</name>
    <dbReference type="NCBI Taxonomy" id="692036"/>
    <lineage>
        <taxon>Bacteria</taxon>
        <taxon>Pseudomonadati</taxon>
        <taxon>Planctomycetota</taxon>
        <taxon>Planctomycetia</taxon>
        <taxon>Gemmatales</taxon>
        <taxon>Gemmataceae</taxon>
        <taxon>Tuwongella</taxon>
    </lineage>
</organism>
<accession>A0A6C2YR32</accession>
<dbReference type="EMBL" id="LR593887">
    <property type="protein sequence ID" value="VTS04494.1"/>
    <property type="molecule type" value="Genomic_DNA"/>
</dbReference>
<dbReference type="Pfam" id="PF00857">
    <property type="entry name" value="Isochorismatase"/>
    <property type="match status" value="1"/>
</dbReference>
<protein>
    <recommendedName>
        <fullName evidence="1">Isochorismatase-like domain-containing protein</fullName>
    </recommendedName>
</protein>
<dbReference type="GO" id="GO:0016787">
    <property type="term" value="F:hydrolase activity"/>
    <property type="evidence" value="ECO:0007669"/>
    <property type="project" value="UniProtKB-KW"/>
</dbReference>
<dbReference type="InterPro" id="IPR053152">
    <property type="entry name" value="Hydrolase_YcaC-like"/>
</dbReference>
<dbReference type="KEGG" id="tim:GMBLW1_03970"/>
<dbReference type="InterPro" id="IPR036380">
    <property type="entry name" value="Isochorismatase-like_sf"/>
</dbReference>
<reference evidence="2" key="1">
    <citation type="submission" date="2019-04" db="EMBL/GenBank/DDBJ databases">
        <authorList>
            <consortium name="Science for Life Laboratories"/>
        </authorList>
    </citation>
    <scope>NUCLEOTIDE SEQUENCE</scope>
    <source>
        <strain evidence="2">MBLW1</strain>
    </source>
</reference>
<evidence type="ECO:0000259" key="1">
    <source>
        <dbReference type="Pfam" id="PF00857"/>
    </source>
</evidence>
<dbReference type="PANTHER" id="PTHR43559">
    <property type="entry name" value="HYDROLASE YCAC-RELATED"/>
    <property type="match status" value="1"/>
</dbReference>
<dbReference type="RefSeq" id="WP_162658707.1">
    <property type="nucleotide sequence ID" value="NZ_LR593887.1"/>
</dbReference>
<gene>
    <name evidence="2" type="ORF">GMBLW1_03970</name>
</gene>
<dbReference type="SUPFAM" id="SSF52499">
    <property type="entry name" value="Isochorismatase-like hydrolases"/>
    <property type="match status" value="1"/>
</dbReference>
<dbReference type="InParanoid" id="A0A6C2YR32"/>
<feature type="domain" description="Isochorismatase-like" evidence="1">
    <location>
        <begin position="14"/>
        <end position="167"/>
    </location>
</feature>